<dbReference type="Proteomes" id="UP000623250">
    <property type="component" value="Unassembled WGS sequence"/>
</dbReference>
<dbReference type="EMBL" id="JAEMUK010000083">
    <property type="protein sequence ID" value="MBJ7544947.1"/>
    <property type="molecule type" value="Genomic_DNA"/>
</dbReference>
<feature type="compositionally biased region" description="Pro residues" evidence="1">
    <location>
        <begin position="66"/>
        <end position="99"/>
    </location>
</feature>
<sequence length="194" mass="20767">MSEAQTKALLLKLRALFDTIAKEAATNPAFARQVEASLHSIIDRAAAEANAETIARRFAPSRRASSPPPPPWASPAPSYPPASPPRVAPAPSTWNPPSPLARGTPDSPSMLDGVTFDPLECHIEAAVMGGREQEARAFLGRLDRSQLEEVVKAQRLPGQRSLTQAIRDAEQTSAVNAIVDSAAERVKRRFSATG</sequence>
<protein>
    <submittedName>
        <fullName evidence="2">Uncharacterized protein</fullName>
    </submittedName>
</protein>
<feature type="region of interest" description="Disordered" evidence="1">
    <location>
        <begin position="59"/>
        <end position="113"/>
    </location>
</feature>
<name>A0A8I1KKG9_9HYPH</name>
<keyword evidence="3" id="KW-1185">Reference proteome</keyword>
<proteinExistence type="predicted"/>
<reference evidence="2 3" key="1">
    <citation type="submission" date="2020-12" db="EMBL/GenBank/DDBJ databases">
        <title>Revised draft genomes of Rhodomicrobium vannielii ATCC 17100 and Rhodomicrobium udaipurense JA643.</title>
        <authorList>
            <person name="Conners E.M."/>
            <person name="Davenport E.J."/>
            <person name="Bose A."/>
        </authorList>
    </citation>
    <scope>NUCLEOTIDE SEQUENCE [LARGE SCALE GENOMIC DNA]</scope>
    <source>
        <strain evidence="2 3">JA643</strain>
    </source>
</reference>
<dbReference type="RefSeq" id="WP_052036933.1">
    <property type="nucleotide sequence ID" value="NZ_JAEMUK010000083.1"/>
</dbReference>
<gene>
    <name evidence="2" type="ORF">JDN41_15440</name>
</gene>
<dbReference type="AlphaFoldDB" id="A0A8I1KKG9"/>
<organism evidence="2 3">
    <name type="scientific">Rhodomicrobium udaipurense</name>
    <dbReference type="NCBI Taxonomy" id="1202716"/>
    <lineage>
        <taxon>Bacteria</taxon>
        <taxon>Pseudomonadati</taxon>
        <taxon>Pseudomonadota</taxon>
        <taxon>Alphaproteobacteria</taxon>
        <taxon>Hyphomicrobiales</taxon>
        <taxon>Hyphomicrobiaceae</taxon>
        <taxon>Rhodomicrobium</taxon>
    </lineage>
</organism>
<comment type="caution">
    <text evidence="2">The sequence shown here is derived from an EMBL/GenBank/DDBJ whole genome shotgun (WGS) entry which is preliminary data.</text>
</comment>
<evidence type="ECO:0000256" key="1">
    <source>
        <dbReference type="SAM" id="MobiDB-lite"/>
    </source>
</evidence>
<evidence type="ECO:0000313" key="3">
    <source>
        <dbReference type="Proteomes" id="UP000623250"/>
    </source>
</evidence>
<accession>A0A8I1KKG9</accession>
<evidence type="ECO:0000313" key="2">
    <source>
        <dbReference type="EMBL" id="MBJ7544947.1"/>
    </source>
</evidence>